<sequence>MIIIICQAQMMPAIGAIWAINESNNCLRYISTYDTRGLFLNSVPLLNPDLFAETAASDARRASGKLLSKLDSIPYTLKDGFKYLGMSVAAGSPAFANLQPNENAFVADKLAQAGFVMIGKTNMPPMTAGGMQRGVYGRAVSPYNMEYLTAAFSSGSSNGAATSTAASFAAFGLGSETVSSGRSPASNNGLVCYTQSRGVISCRRLWPLYVTCDVVVPLTRTVEDMLAVLEVITQPDPETIGDFWKDQRTVALPKASNLEGDLSRLCDAHSLRGKRLAVPKMYIDGMSGTSISKVPFVSEGVKKVWAQTQTDLTSSGAI</sequence>
<evidence type="ECO:0000313" key="2">
    <source>
        <dbReference type="EMBL" id="TIA33659.1"/>
    </source>
</evidence>
<dbReference type="AlphaFoldDB" id="A0A4T0BHI3"/>
<dbReference type="Gene3D" id="3.90.1300.10">
    <property type="entry name" value="Amidase signature (AS) domain"/>
    <property type="match status" value="1"/>
</dbReference>
<dbReference type="PANTHER" id="PTHR42678">
    <property type="entry name" value="AMIDASE"/>
    <property type="match status" value="1"/>
</dbReference>
<dbReference type="InterPro" id="IPR036928">
    <property type="entry name" value="AS_sf"/>
</dbReference>
<protein>
    <submittedName>
        <fullName evidence="2">Amidase signature enzyme</fullName>
    </submittedName>
</protein>
<dbReference type="Pfam" id="PF01425">
    <property type="entry name" value="Amidase"/>
    <property type="match status" value="1"/>
</dbReference>
<dbReference type="SUPFAM" id="SSF75304">
    <property type="entry name" value="Amidase signature (AS) enzymes"/>
    <property type="match status" value="1"/>
</dbReference>
<evidence type="ECO:0000259" key="1">
    <source>
        <dbReference type="Pfam" id="PF01425"/>
    </source>
</evidence>
<proteinExistence type="predicted"/>
<organism evidence="2 3">
    <name type="scientific">Aureobasidium pullulans</name>
    <name type="common">Black yeast</name>
    <name type="synonym">Pullularia pullulans</name>
    <dbReference type="NCBI Taxonomy" id="5580"/>
    <lineage>
        <taxon>Eukaryota</taxon>
        <taxon>Fungi</taxon>
        <taxon>Dikarya</taxon>
        <taxon>Ascomycota</taxon>
        <taxon>Pezizomycotina</taxon>
        <taxon>Dothideomycetes</taxon>
        <taxon>Dothideomycetidae</taxon>
        <taxon>Dothideales</taxon>
        <taxon>Saccotheciaceae</taxon>
        <taxon>Aureobasidium</taxon>
    </lineage>
</organism>
<comment type="caution">
    <text evidence="2">The sequence shown here is derived from an EMBL/GenBank/DDBJ whole genome shotgun (WGS) entry which is preliminary data.</text>
</comment>
<gene>
    <name evidence="2" type="ORF">D6C78_07391</name>
</gene>
<name>A0A4T0BHI3_AURPU</name>
<dbReference type="PANTHER" id="PTHR42678:SF11">
    <property type="entry name" value="AMIDASE FAMILY PROTEIN"/>
    <property type="match status" value="1"/>
</dbReference>
<reference evidence="2 3" key="1">
    <citation type="submission" date="2018-10" db="EMBL/GenBank/DDBJ databases">
        <title>Fifty Aureobasidium pullulans genomes reveal a recombining polyextremotolerant generalist.</title>
        <authorList>
            <person name="Gostincar C."/>
            <person name="Turk M."/>
            <person name="Zajc J."/>
            <person name="Gunde-Cimerman N."/>
        </authorList>
    </citation>
    <scope>NUCLEOTIDE SEQUENCE [LARGE SCALE GENOMIC DNA]</scope>
    <source>
        <strain evidence="2 3">EXF-1645</strain>
    </source>
</reference>
<evidence type="ECO:0000313" key="3">
    <source>
        <dbReference type="Proteomes" id="UP000308724"/>
    </source>
</evidence>
<accession>A0A4T0BHI3</accession>
<dbReference type="Proteomes" id="UP000308724">
    <property type="component" value="Unassembled WGS sequence"/>
</dbReference>
<dbReference type="EMBL" id="QZBZ01000185">
    <property type="protein sequence ID" value="TIA33659.1"/>
    <property type="molecule type" value="Genomic_DNA"/>
</dbReference>
<feature type="domain" description="Amidase" evidence="1">
    <location>
        <begin position="41"/>
        <end position="239"/>
    </location>
</feature>
<dbReference type="InterPro" id="IPR023631">
    <property type="entry name" value="Amidase_dom"/>
</dbReference>